<dbReference type="GO" id="GO:0008168">
    <property type="term" value="F:methyltransferase activity"/>
    <property type="evidence" value="ECO:0007669"/>
    <property type="project" value="UniProtKB-KW"/>
</dbReference>
<dbReference type="EMBL" id="SGPJ01000155">
    <property type="protein sequence ID" value="THG97673.1"/>
    <property type="molecule type" value="Genomic_DNA"/>
</dbReference>
<evidence type="ECO:0000256" key="2">
    <source>
        <dbReference type="ARBA" id="ARBA00022679"/>
    </source>
</evidence>
<evidence type="ECO:0000313" key="5">
    <source>
        <dbReference type="Proteomes" id="UP000309038"/>
    </source>
</evidence>
<evidence type="ECO:0008006" key="6">
    <source>
        <dbReference type="Google" id="ProtNLM"/>
    </source>
</evidence>
<accession>A0A4S4KHM9</accession>
<gene>
    <name evidence="4" type="ORF">EW026_g4370</name>
</gene>
<comment type="caution">
    <text evidence="4">The sequence shown here is derived from an EMBL/GenBank/DDBJ whole genome shotgun (WGS) entry which is preliminary data.</text>
</comment>
<dbReference type="Gene3D" id="1.10.10.10">
    <property type="entry name" value="Winged helix-like DNA-binding domain superfamily/Winged helix DNA-binding domain"/>
    <property type="match status" value="1"/>
</dbReference>
<name>A0A4S4KHM9_9APHY</name>
<dbReference type="PIRSF" id="PIRSF005739">
    <property type="entry name" value="O-mtase"/>
    <property type="match status" value="1"/>
</dbReference>
<keyword evidence="3" id="KW-0949">S-adenosyl-L-methionine</keyword>
<dbReference type="Gene3D" id="3.40.50.150">
    <property type="entry name" value="Vaccinia Virus protein VP39"/>
    <property type="match status" value="2"/>
</dbReference>
<dbReference type="InterPro" id="IPR036388">
    <property type="entry name" value="WH-like_DNA-bd_sf"/>
</dbReference>
<dbReference type="GO" id="GO:0032259">
    <property type="term" value="P:methylation"/>
    <property type="evidence" value="ECO:0007669"/>
    <property type="project" value="UniProtKB-KW"/>
</dbReference>
<keyword evidence="5" id="KW-1185">Reference proteome</keyword>
<evidence type="ECO:0000256" key="3">
    <source>
        <dbReference type="ARBA" id="ARBA00022691"/>
    </source>
</evidence>
<dbReference type="InterPro" id="IPR029063">
    <property type="entry name" value="SAM-dependent_MTases_sf"/>
</dbReference>
<dbReference type="Proteomes" id="UP000309038">
    <property type="component" value="Unassembled WGS sequence"/>
</dbReference>
<dbReference type="InterPro" id="IPR036390">
    <property type="entry name" value="WH_DNA-bd_sf"/>
</dbReference>
<dbReference type="PROSITE" id="PS51683">
    <property type="entry name" value="SAM_OMT_II"/>
    <property type="match status" value="1"/>
</dbReference>
<evidence type="ECO:0000256" key="1">
    <source>
        <dbReference type="ARBA" id="ARBA00022603"/>
    </source>
</evidence>
<protein>
    <recommendedName>
        <fullName evidence="6">S-adenosyl-L-methionine-dependent methyltransferase</fullName>
    </recommendedName>
</protein>
<dbReference type="SUPFAM" id="SSF46785">
    <property type="entry name" value="Winged helix' DNA-binding domain"/>
    <property type="match status" value="1"/>
</dbReference>
<dbReference type="PANTHER" id="PTHR43712">
    <property type="entry name" value="PUTATIVE (AFU_ORTHOLOGUE AFUA_4G14580)-RELATED"/>
    <property type="match status" value="1"/>
</dbReference>
<keyword evidence="2" id="KW-0808">Transferase</keyword>
<dbReference type="InterPro" id="IPR016461">
    <property type="entry name" value="COMT-like"/>
</dbReference>
<dbReference type="SUPFAM" id="SSF53335">
    <property type="entry name" value="S-adenosyl-L-methionine-dependent methyltransferases"/>
    <property type="match status" value="1"/>
</dbReference>
<evidence type="ECO:0000313" key="4">
    <source>
        <dbReference type="EMBL" id="THG97673.1"/>
    </source>
</evidence>
<proteinExistence type="predicted"/>
<reference evidence="4 5" key="1">
    <citation type="submission" date="2019-02" db="EMBL/GenBank/DDBJ databases">
        <title>Genome sequencing of the rare red list fungi Phlebia centrifuga.</title>
        <authorList>
            <person name="Buettner E."/>
            <person name="Kellner H."/>
        </authorList>
    </citation>
    <scope>NUCLEOTIDE SEQUENCE [LARGE SCALE GENOMIC DNA]</scope>
    <source>
        <strain evidence="4 5">DSM 108282</strain>
    </source>
</reference>
<dbReference type="AlphaFoldDB" id="A0A4S4KHM9"/>
<organism evidence="4 5">
    <name type="scientific">Hermanssonia centrifuga</name>
    <dbReference type="NCBI Taxonomy" id="98765"/>
    <lineage>
        <taxon>Eukaryota</taxon>
        <taxon>Fungi</taxon>
        <taxon>Dikarya</taxon>
        <taxon>Basidiomycota</taxon>
        <taxon>Agaricomycotina</taxon>
        <taxon>Agaricomycetes</taxon>
        <taxon>Polyporales</taxon>
        <taxon>Meruliaceae</taxon>
        <taxon>Hermanssonia</taxon>
    </lineage>
</organism>
<keyword evidence="1" id="KW-0489">Methyltransferase</keyword>
<dbReference type="PANTHER" id="PTHR43712:SF2">
    <property type="entry name" value="O-METHYLTRANSFERASE CICE"/>
    <property type="match status" value="1"/>
</dbReference>
<sequence>MAPDVRSAYSNVVAAAAQLIASIRPPASTIVITAIQFHVPSCLRAAVELHAAEVLRDAGLQGLHVKSIAAPTGVYSGKLGTKLAKLYAFSINGTPARILRLLATNHIFTEVSPDVFANNRISSLLDTGKPIEEIINSPQDKYHGTVGIGALIEHATDDAFKTSSFLTDALTDPKWTSSEEPNQTALNLAFKTDLTAFEWFELPENARRLRWFGLAMKANQEMTPQDEILGGFEWKSLPPGAVIVDVGGGIGSMCLTLTKAHGHLSFVLQDREAIIKDAVKFWESEFPFAIISGRITMQRPKTQLVILDSIVSYACREPSSSITGSSFPPPPAPLLANGGYANSRGYLMDMQMLTGFNGSERTVPQFDKIFDEGGWKLVKVHRRPGTFSHIIGVPK</sequence>